<reference evidence="2 3" key="1">
    <citation type="submission" date="2016-10" db="EMBL/GenBank/DDBJ databases">
        <authorList>
            <person name="de Groot N.N."/>
        </authorList>
    </citation>
    <scope>NUCLEOTIDE SEQUENCE [LARGE SCALE GENOMIC DNA]</scope>
    <source>
        <strain evidence="2 3">DSM 29439</strain>
    </source>
</reference>
<dbReference type="EMBL" id="FOJB01000003">
    <property type="protein sequence ID" value="SEW37377.1"/>
    <property type="molecule type" value="Genomic_DNA"/>
</dbReference>
<accession>A0A1I0RAU2</accession>
<evidence type="ECO:0000259" key="1">
    <source>
        <dbReference type="Pfam" id="PF04577"/>
    </source>
</evidence>
<name>A0A1I0RAU2_9RHOB</name>
<feature type="domain" description="Glycosyltransferase 61 catalytic" evidence="1">
    <location>
        <begin position="81"/>
        <end position="258"/>
    </location>
</feature>
<dbReference type="InterPro" id="IPR049625">
    <property type="entry name" value="Glyco_transf_61_cat"/>
</dbReference>
<gene>
    <name evidence="2" type="ORF">SAMN05444851_3271</name>
</gene>
<evidence type="ECO:0000313" key="3">
    <source>
        <dbReference type="Proteomes" id="UP000199650"/>
    </source>
</evidence>
<dbReference type="RefSeq" id="WP_091433329.1">
    <property type="nucleotide sequence ID" value="NZ_FOJB01000003.1"/>
</dbReference>
<organism evidence="2 3">
    <name type="scientific">Aliiroseovarius sediminilitoris</name>
    <dbReference type="NCBI Taxonomy" id="1173584"/>
    <lineage>
        <taxon>Bacteria</taxon>
        <taxon>Pseudomonadati</taxon>
        <taxon>Pseudomonadota</taxon>
        <taxon>Alphaproteobacteria</taxon>
        <taxon>Rhodobacterales</taxon>
        <taxon>Paracoccaceae</taxon>
        <taxon>Aliiroseovarius</taxon>
    </lineage>
</organism>
<proteinExistence type="predicted"/>
<dbReference type="OrthoDB" id="7843421at2"/>
<dbReference type="Pfam" id="PF04577">
    <property type="entry name" value="Glyco_transf_61"/>
    <property type="match status" value="1"/>
</dbReference>
<dbReference type="STRING" id="1173584.SAMN05444851_3271"/>
<dbReference type="Proteomes" id="UP000199650">
    <property type="component" value="Unassembled WGS sequence"/>
</dbReference>
<protein>
    <recommendedName>
        <fullName evidence="1">Glycosyltransferase 61 catalytic domain-containing protein</fullName>
    </recommendedName>
</protein>
<keyword evidence="3" id="KW-1185">Reference proteome</keyword>
<dbReference type="GO" id="GO:0016757">
    <property type="term" value="F:glycosyltransferase activity"/>
    <property type="evidence" value="ECO:0007669"/>
    <property type="project" value="InterPro"/>
</dbReference>
<evidence type="ECO:0000313" key="2">
    <source>
        <dbReference type="EMBL" id="SEW37377.1"/>
    </source>
</evidence>
<sequence length="358" mass="39691">MKHNRYGGLSDQYATLKDAVVFPHIADNSCGVLDADGTFCEFSRGVMGPRRATTEPQMPRSDNLPRLEGCFLYGGWLRAHFGHFLLESTSRLWALDELADKIDGIVFTPFRRGGVGRARKEYGPFLDILSGGKPIRILREPTRVDTLFVPDPGFGHHGRMSGSPRYRVHTRAQVAAISPEGPERLYISRSALMDKRGGVLAETRIETLLRANGYTVFHPQQHSMAEQLARYRAARYVVGLDGSALHMAAYALQPGARVAMILRRRAGLLADLANQIELFANAKVHSLDALRASWVAHDAKRVDFRSIGELDFNLLQRQLTAAGFIDDSAPIGNLDPSEIDAILTGMDRGDMRRVPLND</sequence>
<dbReference type="AlphaFoldDB" id="A0A1I0RAU2"/>